<evidence type="ECO:0000256" key="1">
    <source>
        <dbReference type="SAM" id="MobiDB-lite"/>
    </source>
</evidence>
<name>A0ABQ8RX75_PERAM</name>
<keyword evidence="4" id="KW-1185">Reference proteome</keyword>
<evidence type="ECO:0000313" key="3">
    <source>
        <dbReference type="EMBL" id="KAJ4426227.1"/>
    </source>
</evidence>
<evidence type="ECO:0000259" key="2">
    <source>
        <dbReference type="Pfam" id="PF16087"/>
    </source>
</evidence>
<protein>
    <recommendedName>
        <fullName evidence="2">DUF4817 domain-containing protein</fullName>
    </recommendedName>
</protein>
<dbReference type="InterPro" id="IPR032135">
    <property type="entry name" value="DUF4817"/>
</dbReference>
<organism evidence="3 4">
    <name type="scientific">Periplaneta americana</name>
    <name type="common">American cockroach</name>
    <name type="synonym">Blatta americana</name>
    <dbReference type="NCBI Taxonomy" id="6978"/>
    <lineage>
        <taxon>Eukaryota</taxon>
        <taxon>Metazoa</taxon>
        <taxon>Ecdysozoa</taxon>
        <taxon>Arthropoda</taxon>
        <taxon>Hexapoda</taxon>
        <taxon>Insecta</taxon>
        <taxon>Pterygota</taxon>
        <taxon>Neoptera</taxon>
        <taxon>Polyneoptera</taxon>
        <taxon>Dictyoptera</taxon>
        <taxon>Blattodea</taxon>
        <taxon>Blattoidea</taxon>
        <taxon>Blattidae</taxon>
        <taxon>Blattinae</taxon>
        <taxon>Periplaneta</taxon>
    </lineage>
</organism>
<dbReference type="Pfam" id="PF16087">
    <property type="entry name" value="DUF4817"/>
    <property type="match status" value="1"/>
</dbReference>
<dbReference type="Proteomes" id="UP001148838">
    <property type="component" value="Unassembled WGS sequence"/>
</dbReference>
<sequence length="79" mass="9601">MASVQEKAQCVEWFIETRSDIQVQRRFRTRYRKHPPSRPSIRKWYNNLMQTGGVDVKHHTGRPRTSEEDTERIRLSFQR</sequence>
<evidence type="ECO:0000313" key="4">
    <source>
        <dbReference type="Proteomes" id="UP001148838"/>
    </source>
</evidence>
<proteinExistence type="predicted"/>
<feature type="domain" description="DUF4817" evidence="2">
    <location>
        <begin position="3"/>
        <end position="54"/>
    </location>
</feature>
<gene>
    <name evidence="3" type="ORF">ANN_27038</name>
</gene>
<dbReference type="EMBL" id="JAJSOF020000040">
    <property type="protein sequence ID" value="KAJ4426227.1"/>
    <property type="molecule type" value="Genomic_DNA"/>
</dbReference>
<reference evidence="3 4" key="1">
    <citation type="journal article" date="2022" name="Allergy">
        <title>Genome assembly and annotation of Periplaneta americana reveal a comprehensive cockroach allergen profile.</title>
        <authorList>
            <person name="Wang L."/>
            <person name="Xiong Q."/>
            <person name="Saelim N."/>
            <person name="Wang L."/>
            <person name="Nong W."/>
            <person name="Wan A.T."/>
            <person name="Shi M."/>
            <person name="Liu X."/>
            <person name="Cao Q."/>
            <person name="Hui J.H.L."/>
            <person name="Sookrung N."/>
            <person name="Leung T.F."/>
            <person name="Tungtrongchitr A."/>
            <person name="Tsui S.K.W."/>
        </authorList>
    </citation>
    <scope>NUCLEOTIDE SEQUENCE [LARGE SCALE GENOMIC DNA]</scope>
    <source>
        <strain evidence="3">PWHHKU_190912</strain>
    </source>
</reference>
<comment type="caution">
    <text evidence="3">The sequence shown here is derived from an EMBL/GenBank/DDBJ whole genome shotgun (WGS) entry which is preliminary data.</text>
</comment>
<feature type="compositionally biased region" description="Basic and acidic residues" evidence="1">
    <location>
        <begin position="64"/>
        <end position="79"/>
    </location>
</feature>
<accession>A0ABQ8RX75</accession>
<feature type="region of interest" description="Disordered" evidence="1">
    <location>
        <begin position="53"/>
        <end position="79"/>
    </location>
</feature>